<dbReference type="Pfam" id="PF13520">
    <property type="entry name" value="AA_permease_2"/>
    <property type="match status" value="1"/>
</dbReference>
<protein>
    <submittedName>
        <fullName evidence="8">Glutamate/gamma-aminobutyrate family transporter YjeM</fullName>
    </submittedName>
</protein>
<dbReference type="PIRSF" id="PIRSF006060">
    <property type="entry name" value="AA_transporter"/>
    <property type="match status" value="1"/>
</dbReference>
<keyword evidence="4 7" id="KW-0812">Transmembrane</keyword>
<feature type="transmembrane region" description="Helical" evidence="7">
    <location>
        <begin position="442"/>
        <end position="465"/>
    </location>
</feature>
<evidence type="ECO:0000313" key="8">
    <source>
        <dbReference type="EMBL" id="GAA6114373.1"/>
    </source>
</evidence>
<dbReference type="InterPro" id="IPR002293">
    <property type="entry name" value="AA/rel_permease1"/>
</dbReference>
<accession>A0ABP9ZHW6</accession>
<keyword evidence="5 7" id="KW-1133">Transmembrane helix</keyword>
<dbReference type="InterPro" id="IPR050367">
    <property type="entry name" value="APC_superfamily"/>
</dbReference>
<keyword evidence="9" id="KW-1185">Reference proteome</keyword>
<name>A0ABP9ZHW6_9LACO</name>
<feature type="transmembrane region" description="Helical" evidence="7">
    <location>
        <begin position="41"/>
        <end position="64"/>
    </location>
</feature>
<organism evidence="8 9">
    <name type="scientific">Apilactobacillus apinorum</name>
    <dbReference type="NCBI Taxonomy" id="1218495"/>
    <lineage>
        <taxon>Bacteria</taxon>
        <taxon>Bacillati</taxon>
        <taxon>Bacillota</taxon>
        <taxon>Bacilli</taxon>
        <taxon>Lactobacillales</taxon>
        <taxon>Lactobacillaceae</taxon>
        <taxon>Apilactobacillus</taxon>
    </lineage>
</organism>
<sequence>MDKVSVNKKISTMGLVLIIFSTIFGISNSQTAFYQMGYSSILWYVLGAVLFFIPTSMMFAEFGSSYKDAHGGIYSWLEHCIGKKWAFIGSFTWLAGWIITLVFMLTTMWIPLAVTISGHDTTGSWHIGSLDSTATVGILGIIVIVIVTWLANHGMKSIASLSYFSGLIGIFDMAIFILLSIFVLAANHGHFAEPVTAHALIHSPNPAFQSPIAVFSFLVYAIFAYAGMETLGSITDNTKNPKKTFPRAVVIATVIMTVGYLVGILLCGISTNWLHTLSGSNVNLGNVRFALLTNLGYVFGHNFLHLSVAQSLIVGQWVTRITSLTGFLSYAGEFIFLTYAPIKSFIEGSPKELWPNRLTKINRFNVPANALWAQCFVIILIIAGISFGGSSAQTFYTILTDMNNMTTAVPYLFLVVAFPVFKKRITQTSDNFIFYKNKWTTWITSIVTILALSFSIIFTTLQPLLQNDFQTAFWTLFGPVFFIIIAWSFYHRFQNRIPD</sequence>
<feature type="transmembrane region" description="Helical" evidence="7">
    <location>
        <begin position="405"/>
        <end position="421"/>
    </location>
</feature>
<dbReference type="PANTHER" id="PTHR42770">
    <property type="entry name" value="AMINO ACID TRANSPORTER-RELATED"/>
    <property type="match status" value="1"/>
</dbReference>
<evidence type="ECO:0000256" key="6">
    <source>
        <dbReference type="ARBA" id="ARBA00023136"/>
    </source>
</evidence>
<feature type="transmembrane region" description="Helical" evidence="7">
    <location>
        <begin position="163"/>
        <end position="186"/>
    </location>
</feature>
<feature type="transmembrane region" description="Helical" evidence="7">
    <location>
        <begin position="132"/>
        <end position="151"/>
    </location>
</feature>
<comment type="subcellular location">
    <subcellularLocation>
        <location evidence="1">Cell membrane</location>
        <topology evidence="1">Multi-pass membrane protein</topology>
    </subcellularLocation>
</comment>
<feature type="transmembrane region" description="Helical" evidence="7">
    <location>
        <begin position="206"/>
        <end position="227"/>
    </location>
</feature>
<dbReference type="Proteomes" id="UP001438112">
    <property type="component" value="Unassembled WGS sequence"/>
</dbReference>
<proteinExistence type="predicted"/>
<feature type="transmembrane region" description="Helical" evidence="7">
    <location>
        <begin position="85"/>
        <end position="112"/>
    </location>
</feature>
<dbReference type="Gene3D" id="1.20.1740.10">
    <property type="entry name" value="Amino acid/polyamine transporter I"/>
    <property type="match status" value="1"/>
</dbReference>
<feature type="transmembrane region" description="Helical" evidence="7">
    <location>
        <begin position="366"/>
        <end position="385"/>
    </location>
</feature>
<dbReference type="RefSeq" id="WP_353317854.1">
    <property type="nucleotide sequence ID" value="NZ_BAABVV010000033.1"/>
</dbReference>
<dbReference type="PANTHER" id="PTHR42770:SF15">
    <property type="entry name" value="GLUTAMATE_GAMMA-AMINOBUTYRATE ANTIPORTER-RELATED"/>
    <property type="match status" value="1"/>
</dbReference>
<keyword evidence="2" id="KW-0813">Transport</keyword>
<gene>
    <name evidence="8" type="primary">yjeM</name>
    <name evidence="8" type="ORF">AP20H10_07360</name>
</gene>
<evidence type="ECO:0000256" key="5">
    <source>
        <dbReference type="ARBA" id="ARBA00022989"/>
    </source>
</evidence>
<keyword evidence="3" id="KW-1003">Cell membrane</keyword>
<dbReference type="NCBIfam" id="NF011775">
    <property type="entry name" value="PRK15238.1"/>
    <property type="match status" value="1"/>
</dbReference>
<dbReference type="EMBL" id="BAABVV010000033">
    <property type="protein sequence ID" value="GAA6114373.1"/>
    <property type="molecule type" value="Genomic_DNA"/>
</dbReference>
<comment type="caution">
    <text evidence="8">The sequence shown here is derived from an EMBL/GenBank/DDBJ whole genome shotgun (WGS) entry which is preliminary data.</text>
</comment>
<evidence type="ECO:0000256" key="7">
    <source>
        <dbReference type="SAM" id="Phobius"/>
    </source>
</evidence>
<evidence type="ECO:0000256" key="1">
    <source>
        <dbReference type="ARBA" id="ARBA00004651"/>
    </source>
</evidence>
<evidence type="ECO:0000256" key="4">
    <source>
        <dbReference type="ARBA" id="ARBA00022692"/>
    </source>
</evidence>
<evidence type="ECO:0000256" key="2">
    <source>
        <dbReference type="ARBA" id="ARBA00022448"/>
    </source>
</evidence>
<feature type="transmembrane region" description="Helical" evidence="7">
    <location>
        <begin position="471"/>
        <end position="490"/>
    </location>
</feature>
<keyword evidence="6 7" id="KW-0472">Membrane</keyword>
<evidence type="ECO:0000256" key="3">
    <source>
        <dbReference type="ARBA" id="ARBA00022475"/>
    </source>
</evidence>
<feature type="transmembrane region" description="Helical" evidence="7">
    <location>
        <begin position="248"/>
        <end position="274"/>
    </location>
</feature>
<reference evidence="8 9" key="1">
    <citation type="submission" date="2024-03" db="EMBL/GenBank/DDBJ databases">
        <title>Inconsistent identification of Apilactobacillus kunkeei-related strains obtained by well-developed overall genome related indices.</title>
        <authorList>
            <person name="Maeno S."/>
            <person name="Endo A."/>
        </authorList>
    </citation>
    <scope>NUCLEOTIDE SEQUENCE [LARGE SCALE GENOMIC DNA]</scope>
    <source>
        <strain evidence="8 9">20H-10</strain>
    </source>
</reference>
<evidence type="ECO:0000313" key="9">
    <source>
        <dbReference type="Proteomes" id="UP001438112"/>
    </source>
</evidence>